<dbReference type="InterPro" id="IPR046347">
    <property type="entry name" value="bZIP_sf"/>
</dbReference>
<evidence type="ECO:0000256" key="4">
    <source>
        <dbReference type="ARBA" id="ARBA00023125"/>
    </source>
</evidence>
<evidence type="ECO:0000256" key="5">
    <source>
        <dbReference type="ARBA" id="ARBA00023163"/>
    </source>
</evidence>
<proteinExistence type="predicted"/>
<keyword evidence="3" id="KW-0805">Transcription regulation</keyword>
<dbReference type="SMART" id="SM00338">
    <property type="entry name" value="BRLZ"/>
    <property type="match status" value="1"/>
</dbReference>
<dbReference type="GO" id="GO:0045893">
    <property type="term" value="P:positive regulation of DNA-templated transcription"/>
    <property type="evidence" value="ECO:0007669"/>
    <property type="project" value="InterPro"/>
</dbReference>
<evidence type="ECO:0000313" key="11">
    <source>
        <dbReference type="Proteomes" id="UP000797356"/>
    </source>
</evidence>
<dbReference type="OrthoDB" id="644067at2759"/>
<dbReference type="GO" id="GO:0005634">
    <property type="term" value="C:nucleus"/>
    <property type="evidence" value="ECO:0007669"/>
    <property type="project" value="UniProtKB-SubCell"/>
</dbReference>
<dbReference type="PANTHER" id="PTHR22952:SF433">
    <property type="entry name" value="PROTEIN FD"/>
    <property type="match status" value="1"/>
</dbReference>
<accession>A0A8K0N709</accession>
<dbReference type="InterPro" id="IPR043452">
    <property type="entry name" value="BZIP46-like"/>
</dbReference>
<evidence type="ECO:0000256" key="3">
    <source>
        <dbReference type="ARBA" id="ARBA00023015"/>
    </source>
</evidence>
<dbReference type="SUPFAM" id="SSF57959">
    <property type="entry name" value="Leucine zipper domain"/>
    <property type="match status" value="1"/>
</dbReference>
<evidence type="ECO:0000256" key="7">
    <source>
        <dbReference type="SAM" id="Coils"/>
    </source>
</evidence>
<evidence type="ECO:0000256" key="2">
    <source>
        <dbReference type="ARBA" id="ARBA00022682"/>
    </source>
</evidence>
<protein>
    <submittedName>
        <fullName evidence="10">BZIP transcription factor 27</fullName>
    </submittedName>
</protein>
<dbReference type="PROSITE" id="PS50217">
    <property type="entry name" value="BZIP"/>
    <property type="match status" value="1"/>
</dbReference>
<dbReference type="EMBL" id="CM017879">
    <property type="protein sequence ID" value="KAG1359442.1"/>
    <property type="molecule type" value="Genomic_DNA"/>
</dbReference>
<dbReference type="CDD" id="cd14707">
    <property type="entry name" value="bZIP_plant_BZIP46"/>
    <property type="match status" value="1"/>
</dbReference>
<reference evidence="10" key="1">
    <citation type="journal article" date="2017" name="Gigascience">
        <title>The genome draft of coconut (Cocos nucifera).</title>
        <authorList>
            <person name="Xiao Y."/>
            <person name="Xu P."/>
            <person name="Fan H."/>
            <person name="Baudouin L."/>
            <person name="Xia W."/>
            <person name="Bocs S."/>
            <person name="Xu J."/>
            <person name="Li Q."/>
            <person name="Guo A."/>
            <person name="Zhou L."/>
            <person name="Li J."/>
            <person name="Wu Y."/>
            <person name="Ma Z."/>
            <person name="Armero A."/>
            <person name="Issali A.E."/>
            <person name="Liu N."/>
            <person name="Peng M."/>
            <person name="Yang Y."/>
        </authorList>
    </citation>
    <scope>NUCLEOTIDE SEQUENCE</scope>
    <source>
        <tissue evidence="10">Spear leaf of Hainan Tall coconut</tissue>
    </source>
</reference>
<feature type="domain" description="BZIP" evidence="9">
    <location>
        <begin position="114"/>
        <end position="164"/>
    </location>
</feature>
<evidence type="ECO:0000256" key="6">
    <source>
        <dbReference type="ARBA" id="ARBA00023242"/>
    </source>
</evidence>
<evidence type="ECO:0000259" key="9">
    <source>
        <dbReference type="PROSITE" id="PS50217"/>
    </source>
</evidence>
<dbReference type="PROSITE" id="PS00036">
    <property type="entry name" value="BZIP_BASIC"/>
    <property type="match status" value="1"/>
</dbReference>
<keyword evidence="5" id="KW-0804">Transcription</keyword>
<keyword evidence="7" id="KW-0175">Coiled coil</keyword>
<dbReference type="GO" id="GO:0003700">
    <property type="term" value="F:DNA-binding transcription factor activity"/>
    <property type="evidence" value="ECO:0007669"/>
    <property type="project" value="InterPro"/>
</dbReference>
<dbReference type="InterPro" id="IPR004827">
    <property type="entry name" value="bZIP"/>
</dbReference>
<keyword evidence="2" id="KW-0938">Abscisic acid signaling pathway</keyword>
<dbReference type="GO" id="GO:0009738">
    <property type="term" value="P:abscisic acid-activated signaling pathway"/>
    <property type="evidence" value="ECO:0007669"/>
    <property type="project" value="UniProtKB-KW"/>
</dbReference>
<comment type="caution">
    <text evidence="10">The sequence shown here is derived from an EMBL/GenBank/DDBJ whole genome shotgun (WGS) entry which is preliminary data.</text>
</comment>
<dbReference type="Pfam" id="PF00170">
    <property type="entry name" value="bZIP_1"/>
    <property type="match status" value="1"/>
</dbReference>
<keyword evidence="4" id="KW-0238">DNA-binding</keyword>
<keyword evidence="6" id="KW-0539">Nucleus</keyword>
<name>A0A8K0N709_COCNU</name>
<organism evidence="10 11">
    <name type="scientific">Cocos nucifera</name>
    <name type="common">Coconut palm</name>
    <dbReference type="NCBI Taxonomy" id="13894"/>
    <lineage>
        <taxon>Eukaryota</taxon>
        <taxon>Viridiplantae</taxon>
        <taxon>Streptophyta</taxon>
        <taxon>Embryophyta</taxon>
        <taxon>Tracheophyta</taxon>
        <taxon>Spermatophyta</taxon>
        <taxon>Magnoliopsida</taxon>
        <taxon>Liliopsida</taxon>
        <taxon>Arecaceae</taxon>
        <taxon>Arecoideae</taxon>
        <taxon>Cocoseae</taxon>
        <taxon>Attaleinae</taxon>
        <taxon>Cocos</taxon>
    </lineage>
</organism>
<sequence length="185" mass="20685">MEEVWKDISLSTLHQDLEAKPTSTNPFRGIVLQDLLAGDFNEPPPVSAPLNDLPLPRFTGLSLNSGRLMVHPNSSNSNTNGGASSAGPFAYCSKKRALERQPEASFGHGHGNGADRRKKRMIKNRESAARSRARKQAYTYELQREVARLLDENRKLKRTFEELRLAMEAQVPAKRTLQRTSTAPF</sequence>
<dbReference type="Gene3D" id="1.20.5.170">
    <property type="match status" value="1"/>
</dbReference>
<dbReference type="GO" id="GO:0003677">
    <property type="term" value="F:DNA binding"/>
    <property type="evidence" value="ECO:0007669"/>
    <property type="project" value="UniProtKB-KW"/>
</dbReference>
<evidence type="ECO:0000313" key="10">
    <source>
        <dbReference type="EMBL" id="KAG1359442.1"/>
    </source>
</evidence>
<dbReference type="PANTHER" id="PTHR22952">
    <property type="entry name" value="CAMP-RESPONSE ELEMENT BINDING PROTEIN-RELATED"/>
    <property type="match status" value="1"/>
</dbReference>
<dbReference type="Proteomes" id="UP000797356">
    <property type="component" value="Chromosome 8"/>
</dbReference>
<comment type="subcellular location">
    <subcellularLocation>
        <location evidence="1">Nucleus</location>
    </subcellularLocation>
</comment>
<gene>
    <name evidence="10" type="ORF">COCNU_08G008880</name>
</gene>
<feature type="coiled-coil region" evidence="7">
    <location>
        <begin position="139"/>
        <end position="166"/>
    </location>
</feature>
<keyword evidence="11" id="KW-1185">Reference proteome</keyword>
<dbReference type="AlphaFoldDB" id="A0A8K0N709"/>
<evidence type="ECO:0000256" key="8">
    <source>
        <dbReference type="SAM" id="MobiDB-lite"/>
    </source>
</evidence>
<reference evidence="10" key="2">
    <citation type="submission" date="2019-07" db="EMBL/GenBank/DDBJ databases">
        <authorList>
            <person name="Yang Y."/>
            <person name="Bocs S."/>
            <person name="Baudouin L."/>
        </authorList>
    </citation>
    <scope>NUCLEOTIDE SEQUENCE</scope>
    <source>
        <tissue evidence="10">Spear leaf of Hainan Tall coconut</tissue>
    </source>
</reference>
<feature type="region of interest" description="Disordered" evidence="8">
    <location>
        <begin position="100"/>
        <end position="119"/>
    </location>
</feature>
<evidence type="ECO:0000256" key="1">
    <source>
        <dbReference type="ARBA" id="ARBA00004123"/>
    </source>
</evidence>